<evidence type="ECO:0000313" key="1">
    <source>
        <dbReference type="EMBL" id="KAJ1889288.1"/>
    </source>
</evidence>
<dbReference type="EMBL" id="JANBPG010001574">
    <property type="protein sequence ID" value="KAJ1889288.1"/>
    <property type="molecule type" value="Genomic_DNA"/>
</dbReference>
<reference evidence="1" key="1">
    <citation type="submission" date="2022-07" db="EMBL/GenBank/DDBJ databases">
        <title>Phylogenomic reconstructions and comparative analyses of Kickxellomycotina fungi.</title>
        <authorList>
            <person name="Reynolds N.K."/>
            <person name="Stajich J.E."/>
            <person name="Barry K."/>
            <person name="Grigoriev I.V."/>
            <person name="Crous P."/>
            <person name="Smith M.E."/>
        </authorList>
    </citation>
    <scope>NUCLEOTIDE SEQUENCE</scope>
    <source>
        <strain evidence="1">Benny 63K</strain>
    </source>
</reference>
<keyword evidence="2" id="KW-1185">Reference proteome</keyword>
<comment type="caution">
    <text evidence="1">The sequence shown here is derived from an EMBL/GenBank/DDBJ whole genome shotgun (WGS) entry which is preliminary data.</text>
</comment>
<evidence type="ECO:0000313" key="2">
    <source>
        <dbReference type="Proteomes" id="UP001150581"/>
    </source>
</evidence>
<name>A0ACC1I7L7_9FUNG</name>
<proteinExistence type="predicted"/>
<dbReference type="Proteomes" id="UP001150581">
    <property type="component" value="Unassembled WGS sequence"/>
</dbReference>
<accession>A0ACC1I7L7</accession>
<organism evidence="1 2">
    <name type="scientific">Kickxella alabastrina</name>
    <dbReference type="NCBI Taxonomy" id="61397"/>
    <lineage>
        <taxon>Eukaryota</taxon>
        <taxon>Fungi</taxon>
        <taxon>Fungi incertae sedis</taxon>
        <taxon>Zoopagomycota</taxon>
        <taxon>Kickxellomycotina</taxon>
        <taxon>Kickxellomycetes</taxon>
        <taxon>Kickxellales</taxon>
        <taxon>Kickxellaceae</taxon>
        <taxon>Kickxella</taxon>
    </lineage>
</organism>
<protein>
    <submittedName>
        <fullName evidence="1">TFIIH/NER complex subunit</fullName>
    </submittedName>
</protein>
<gene>
    <name evidence="1" type="primary">TFB3</name>
    <name evidence="1" type="ORF">LPJ66_008113</name>
</gene>
<sequence>MSVLHAAKKQDIPEFFSKDDTCPECRSERYLNQSMKLLVSPCYHELCEACVHRTFEAGPAPCPVCHRILRMNEYYQRIFEDLTVENEVRIRARMAMTYNKREGDFKSLKDYNDYLEMVEDLVVRQLYGDDTGEVEYVIEKYKRENNSLIEKNQSKQQREENLHSLYAKEERLRKQKQREEYLKLLEEEERERKDAKNSVIDALATSNKDAREIVRANAVKLKKSSLSHRNATRKAHMDIEALLRNATDDSDDDSMGQNEADAWMVDPEESPYEPMNIELRDKYEDIILRTRLSNLSGTGVTREMHQRYVIEGAMAGLFEPPLTDNSSGNKDAES</sequence>